<dbReference type="GeneID" id="9670555"/>
<accession>C7ZBZ5</accession>
<name>C7ZBZ5_FUSV7</name>
<reference evidence="2 3" key="1">
    <citation type="journal article" date="2009" name="PLoS Genet.">
        <title>The genome of Nectria haematococca: contribution of supernumerary chromosomes to gene expansion.</title>
        <authorList>
            <person name="Coleman J.J."/>
            <person name="Rounsley S.D."/>
            <person name="Rodriguez-Carres M."/>
            <person name="Kuo A."/>
            <person name="Wasmann C.C."/>
            <person name="Grimwood J."/>
            <person name="Schmutz J."/>
            <person name="Taga M."/>
            <person name="White G.J."/>
            <person name="Zhou S."/>
            <person name="Schwartz D.C."/>
            <person name="Freitag M."/>
            <person name="Ma L.J."/>
            <person name="Danchin E.G."/>
            <person name="Henrissat B."/>
            <person name="Coutinho P.M."/>
            <person name="Nelson D.R."/>
            <person name="Straney D."/>
            <person name="Napoli C.A."/>
            <person name="Barker B.M."/>
            <person name="Gribskov M."/>
            <person name="Rep M."/>
            <person name="Kroken S."/>
            <person name="Molnar I."/>
            <person name="Rensing C."/>
            <person name="Kennell J.C."/>
            <person name="Zamora J."/>
            <person name="Farman M.L."/>
            <person name="Selker E.U."/>
            <person name="Salamov A."/>
            <person name="Shapiro H."/>
            <person name="Pangilinan J."/>
            <person name="Lindquist E."/>
            <person name="Lamers C."/>
            <person name="Grigoriev I.V."/>
            <person name="Geiser D.M."/>
            <person name="Covert S.F."/>
            <person name="Temporini E."/>
            <person name="Vanetten H.D."/>
        </authorList>
    </citation>
    <scope>NUCLEOTIDE SEQUENCE [LARGE SCALE GENOMIC DNA]</scope>
    <source>
        <strain evidence="3">ATCC MYA-4622 / CBS 123669 / FGSC 9596 / NRRL 45880 / 77-13-4</strain>
    </source>
</reference>
<gene>
    <name evidence="2" type="ORF">NECHADRAFT_88599</name>
</gene>
<organism evidence="2 3">
    <name type="scientific">Fusarium vanettenii (strain ATCC MYA-4622 / CBS 123669 / FGSC 9596 / NRRL 45880 / 77-13-4)</name>
    <name type="common">Fusarium solani subsp. pisi</name>
    <dbReference type="NCBI Taxonomy" id="660122"/>
    <lineage>
        <taxon>Eukaryota</taxon>
        <taxon>Fungi</taxon>
        <taxon>Dikarya</taxon>
        <taxon>Ascomycota</taxon>
        <taxon>Pezizomycotina</taxon>
        <taxon>Sordariomycetes</taxon>
        <taxon>Hypocreomycetidae</taxon>
        <taxon>Hypocreales</taxon>
        <taxon>Nectriaceae</taxon>
        <taxon>Fusarium</taxon>
        <taxon>Fusarium solani species complex</taxon>
        <taxon>Fusarium vanettenii</taxon>
    </lineage>
</organism>
<dbReference type="VEuPathDB" id="FungiDB:NECHADRAFT_88599"/>
<dbReference type="InParanoid" id="C7ZBZ5"/>
<dbReference type="Proteomes" id="UP000005206">
    <property type="component" value="Chromosome 14"/>
</dbReference>
<sequence length="220" mass="24093">MVNSVVMPTTDPVISRRAEDWSDPTPANPRPRLPYDPISPHVAKRRLLTRSSEQKKKQTKKAPPIGSVRDFPCRPCVTRATKAPGHECASQDNTGAACWDCAKNAHTCRPVPVGALAAVRAFWELNRQLKRANSDPDDAWRTAAQRAAQQLRACGSGAALPAAPGPAPALASFGEIAEKSPEERKIMALETIAEAARLWIQLNKPDEEDEEDEEEVEEDN</sequence>
<keyword evidence="3" id="KW-1185">Reference proteome</keyword>
<evidence type="ECO:0000313" key="3">
    <source>
        <dbReference type="Proteomes" id="UP000005206"/>
    </source>
</evidence>
<evidence type="ECO:0000313" key="2">
    <source>
        <dbReference type="EMBL" id="EEU38501.1"/>
    </source>
</evidence>
<evidence type="ECO:0000256" key="1">
    <source>
        <dbReference type="SAM" id="MobiDB-lite"/>
    </source>
</evidence>
<dbReference type="AlphaFoldDB" id="C7ZBZ5"/>
<dbReference type="OMA" id="GNFEERK"/>
<dbReference type="KEGG" id="nhe:NECHADRAFT_88599"/>
<dbReference type="HOGENOM" id="CLU_119141_0_0_1"/>
<dbReference type="EMBL" id="GG698916">
    <property type="protein sequence ID" value="EEU38501.1"/>
    <property type="molecule type" value="Genomic_DNA"/>
</dbReference>
<feature type="region of interest" description="Disordered" evidence="1">
    <location>
        <begin position="1"/>
        <end position="66"/>
    </location>
</feature>
<dbReference type="OrthoDB" id="4850586at2759"/>
<proteinExistence type="predicted"/>
<dbReference type="RefSeq" id="XP_003044214.1">
    <property type="nucleotide sequence ID" value="XM_003044168.1"/>
</dbReference>
<dbReference type="eggNOG" id="ENOG502RAQV">
    <property type="taxonomic scope" value="Eukaryota"/>
</dbReference>
<protein>
    <submittedName>
        <fullName evidence="2">Uncharacterized protein</fullName>
    </submittedName>
</protein>